<dbReference type="Pfam" id="PF03061">
    <property type="entry name" value="4HBT"/>
    <property type="match status" value="1"/>
</dbReference>
<evidence type="ECO:0000313" key="3">
    <source>
        <dbReference type="Proteomes" id="UP001630127"/>
    </source>
</evidence>
<evidence type="ECO:0000313" key="2">
    <source>
        <dbReference type="EMBL" id="KAL3529501.1"/>
    </source>
</evidence>
<gene>
    <name evidence="2" type="ORF">ACH5RR_008823</name>
</gene>
<dbReference type="Proteomes" id="UP001630127">
    <property type="component" value="Unassembled WGS sequence"/>
</dbReference>
<evidence type="ECO:0000259" key="1">
    <source>
        <dbReference type="Pfam" id="PF03061"/>
    </source>
</evidence>
<protein>
    <recommendedName>
        <fullName evidence="1">Thioesterase domain-containing protein</fullName>
    </recommendedName>
</protein>
<dbReference type="Gene3D" id="3.10.129.10">
    <property type="entry name" value="Hotdog Thioesterase"/>
    <property type="match status" value="1"/>
</dbReference>
<name>A0ABD3ACF1_9GENT</name>
<dbReference type="AlphaFoldDB" id="A0ABD3ACF1"/>
<feature type="domain" description="Thioesterase" evidence="1">
    <location>
        <begin position="84"/>
        <end position="129"/>
    </location>
</feature>
<comment type="caution">
    <text evidence="2">The sequence shown here is derived from an EMBL/GenBank/DDBJ whole genome shotgun (WGS) entry which is preliminary data.</text>
</comment>
<reference evidence="2 3" key="1">
    <citation type="submission" date="2024-11" db="EMBL/GenBank/DDBJ databases">
        <title>A near-complete genome assembly of Cinchona calisaya.</title>
        <authorList>
            <person name="Lian D.C."/>
            <person name="Zhao X.W."/>
            <person name="Wei L."/>
        </authorList>
    </citation>
    <scope>NUCLEOTIDE SEQUENCE [LARGE SCALE GENOMIC DNA]</scope>
    <source>
        <tissue evidence="2">Nenye</tissue>
    </source>
</reference>
<dbReference type="SUPFAM" id="SSF54637">
    <property type="entry name" value="Thioesterase/thiol ester dehydrase-isomerase"/>
    <property type="match status" value="1"/>
</dbReference>
<sequence>MEMDEKSLHQQITIVIAPVRVRPLVAEIAALPQRSPPGRASELDISNDPTIAFGFVLEEALVEKVSASRTQVLSAGELGSFGAYLASWRRSVAGIQLSIHHLKGGNVGDIVHAGATPLDAGKTVQVWHII</sequence>
<proteinExistence type="predicted"/>
<dbReference type="EMBL" id="JBJUIK010000004">
    <property type="protein sequence ID" value="KAL3529501.1"/>
    <property type="molecule type" value="Genomic_DNA"/>
</dbReference>
<keyword evidence="3" id="KW-1185">Reference proteome</keyword>
<dbReference type="InterPro" id="IPR006683">
    <property type="entry name" value="Thioestr_dom"/>
</dbReference>
<dbReference type="PANTHER" id="PTHR43240:SF5">
    <property type="entry name" value="1,4-DIHYDROXY-2-NAPHTHOYL-COA THIOESTERASE 1"/>
    <property type="match status" value="1"/>
</dbReference>
<accession>A0ABD3ACF1</accession>
<organism evidence="2 3">
    <name type="scientific">Cinchona calisaya</name>
    <dbReference type="NCBI Taxonomy" id="153742"/>
    <lineage>
        <taxon>Eukaryota</taxon>
        <taxon>Viridiplantae</taxon>
        <taxon>Streptophyta</taxon>
        <taxon>Embryophyta</taxon>
        <taxon>Tracheophyta</taxon>
        <taxon>Spermatophyta</taxon>
        <taxon>Magnoliopsida</taxon>
        <taxon>eudicotyledons</taxon>
        <taxon>Gunneridae</taxon>
        <taxon>Pentapetalae</taxon>
        <taxon>asterids</taxon>
        <taxon>lamiids</taxon>
        <taxon>Gentianales</taxon>
        <taxon>Rubiaceae</taxon>
        <taxon>Cinchonoideae</taxon>
        <taxon>Cinchoneae</taxon>
        <taxon>Cinchona</taxon>
    </lineage>
</organism>
<dbReference type="PANTHER" id="PTHR43240">
    <property type="entry name" value="1,4-DIHYDROXY-2-NAPHTHOYL-COA THIOESTERASE 1"/>
    <property type="match status" value="1"/>
</dbReference>
<dbReference type="InterPro" id="IPR029069">
    <property type="entry name" value="HotDog_dom_sf"/>
</dbReference>